<evidence type="ECO:0000313" key="1">
    <source>
        <dbReference type="EMBL" id="RAL63224.1"/>
    </source>
</evidence>
<protein>
    <submittedName>
        <fullName evidence="1">Uncharacterized protein</fullName>
    </submittedName>
</protein>
<gene>
    <name evidence="1" type="ORF">DID88_004302</name>
</gene>
<reference evidence="1 2" key="1">
    <citation type="submission" date="2018-06" db="EMBL/GenBank/DDBJ databases">
        <title>Genome Sequence of the Brown Rot Fungal Pathogen Monilinia fructigena.</title>
        <authorList>
            <person name="Landi L."/>
            <person name="De Miccolis Angelini R.M."/>
            <person name="Pollastro S."/>
            <person name="Abate D."/>
            <person name="Faretra F."/>
            <person name="Romanazzi G."/>
        </authorList>
    </citation>
    <scope>NUCLEOTIDE SEQUENCE [LARGE SCALE GENOMIC DNA]</scope>
    <source>
        <strain evidence="1 2">Mfrg269</strain>
    </source>
</reference>
<evidence type="ECO:0000313" key="2">
    <source>
        <dbReference type="Proteomes" id="UP000249056"/>
    </source>
</evidence>
<comment type="caution">
    <text evidence="1">The sequence shown here is derived from an EMBL/GenBank/DDBJ whole genome shotgun (WGS) entry which is preliminary data.</text>
</comment>
<sequence>MELLPPGHRNFLWEGQKEDLDKNIQEKTGELDRIEDAYDEKYTANEMRVVDSGIPGVSLRGLAGSINGVQLNWYGSHKSLLVVDLPLLHACVRRVGKGHAISDGEEPDSGPR</sequence>
<dbReference type="OrthoDB" id="10529139at2759"/>
<dbReference type="EMBL" id="QKRW01000020">
    <property type="protein sequence ID" value="RAL63224.1"/>
    <property type="molecule type" value="Genomic_DNA"/>
</dbReference>
<name>A0A395ITN8_9HELO</name>
<organism evidence="1 2">
    <name type="scientific">Monilinia fructigena</name>
    <dbReference type="NCBI Taxonomy" id="38457"/>
    <lineage>
        <taxon>Eukaryota</taxon>
        <taxon>Fungi</taxon>
        <taxon>Dikarya</taxon>
        <taxon>Ascomycota</taxon>
        <taxon>Pezizomycotina</taxon>
        <taxon>Leotiomycetes</taxon>
        <taxon>Helotiales</taxon>
        <taxon>Sclerotiniaceae</taxon>
        <taxon>Monilinia</taxon>
    </lineage>
</organism>
<keyword evidence="2" id="KW-1185">Reference proteome</keyword>
<dbReference type="AlphaFoldDB" id="A0A395ITN8"/>
<proteinExistence type="predicted"/>
<accession>A0A395ITN8</accession>
<dbReference type="Proteomes" id="UP000249056">
    <property type="component" value="Unassembled WGS sequence"/>
</dbReference>